<dbReference type="Proteomes" id="UP001271640">
    <property type="component" value="Unassembled WGS sequence"/>
</dbReference>
<comment type="caution">
    <text evidence="4">The sequence shown here is derived from an EMBL/GenBank/DDBJ whole genome shotgun (WGS) entry which is preliminary data.</text>
</comment>
<gene>
    <name evidence="4" type="ORF">FE394_19270</name>
</gene>
<accession>A0ABU4SRL7</accession>
<dbReference type="Pfam" id="PF13193">
    <property type="entry name" value="AMP-binding_C"/>
    <property type="match status" value="1"/>
</dbReference>
<dbReference type="RefSeq" id="WP_319927949.1">
    <property type="nucleotide sequence ID" value="NZ_VCDP01000224.1"/>
</dbReference>
<dbReference type="SUPFAM" id="SSF56801">
    <property type="entry name" value="Acetyl-CoA synthetase-like"/>
    <property type="match status" value="1"/>
</dbReference>
<dbReference type="PANTHER" id="PTHR44845:SF6">
    <property type="entry name" value="BETA-ALANINE-ACTIVATING ENZYME"/>
    <property type="match status" value="1"/>
</dbReference>
<dbReference type="InterPro" id="IPR045851">
    <property type="entry name" value="AMP-bd_C_sf"/>
</dbReference>
<keyword evidence="1" id="KW-0596">Phosphopantetheine</keyword>
<dbReference type="Gene3D" id="3.30.300.30">
    <property type="match status" value="1"/>
</dbReference>
<feature type="domain" description="AMP-binding enzyme C-terminal" evidence="3">
    <location>
        <begin position="14"/>
        <end position="89"/>
    </location>
</feature>
<organism evidence="4 5">
    <name type="scientific">Xenorhabdus littoralis</name>
    <dbReference type="NCBI Taxonomy" id="2582835"/>
    <lineage>
        <taxon>Bacteria</taxon>
        <taxon>Pseudomonadati</taxon>
        <taxon>Pseudomonadota</taxon>
        <taxon>Gammaproteobacteria</taxon>
        <taxon>Enterobacterales</taxon>
        <taxon>Morganellaceae</taxon>
        <taxon>Xenorhabdus</taxon>
    </lineage>
</organism>
<dbReference type="PANTHER" id="PTHR44845">
    <property type="entry name" value="CARRIER DOMAIN-CONTAINING PROTEIN"/>
    <property type="match status" value="1"/>
</dbReference>
<evidence type="ECO:0000256" key="2">
    <source>
        <dbReference type="ARBA" id="ARBA00022553"/>
    </source>
</evidence>
<keyword evidence="5" id="KW-1185">Reference proteome</keyword>
<feature type="non-terminal residue" evidence="4">
    <location>
        <position position="1"/>
    </location>
</feature>
<dbReference type="InterPro" id="IPR025110">
    <property type="entry name" value="AMP-bd_C"/>
</dbReference>
<evidence type="ECO:0000313" key="4">
    <source>
        <dbReference type="EMBL" id="MDX8001255.1"/>
    </source>
</evidence>
<protein>
    <submittedName>
        <fullName evidence="4">Amino acid adenylation domain-containing protein</fullName>
    </submittedName>
</protein>
<sequence>FQVKLRGFRIELGEIEARLAQCAGVREAVVIAREDSPGDTRLVAYLLPQPDAELVPAELRQQLVQHLAEYMLPSAFVTLESFPLTPNGKLDRKALPAPEQSAVAVRGYEAPEGELETLLA</sequence>
<keyword evidence="2" id="KW-0597">Phosphoprotein</keyword>
<proteinExistence type="predicted"/>
<feature type="non-terminal residue" evidence="4">
    <location>
        <position position="120"/>
    </location>
</feature>
<evidence type="ECO:0000256" key="1">
    <source>
        <dbReference type="ARBA" id="ARBA00022450"/>
    </source>
</evidence>
<dbReference type="EMBL" id="VCDP01000224">
    <property type="protein sequence ID" value="MDX8001255.1"/>
    <property type="molecule type" value="Genomic_DNA"/>
</dbReference>
<evidence type="ECO:0000313" key="5">
    <source>
        <dbReference type="Proteomes" id="UP001271640"/>
    </source>
</evidence>
<reference evidence="5" key="1">
    <citation type="journal article" date="2024" name="Toxins">
        <title>Genome Sequence Analysis of Native Xenorhabdus Strains Isolated from Entomopathogenic Nematodes in Argentina.</title>
        <authorList>
            <person name="Palma L."/>
            <person name="Frizzo L."/>
            <person name="Kaiser S."/>
            <person name="Berry C."/>
            <person name="Caballero P."/>
            <person name="Bode H.B."/>
            <person name="Del Valle E.E."/>
        </authorList>
    </citation>
    <scope>NUCLEOTIDE SEQUENCE [LARGE SCALE GENOMIC DNA]</scope>
    <source>
        <strain evidence="5">Reich</strain>
    </source>
</reference>
<evidence type="ECO:0000259" key="3">
    <source>
        <dbReference type="Pfam" id="PF13193"/>
    </source>
</evidence>
<name>A0ABU4SRL7_9GAMM</name>